<dbReference type="Proteomes" id="UP000198914">
    <property type="component" value="Unassembled WGS sequence"/>
</dbReference>
<dbReference type="STRING" id="1244108.SAMN05444004_107130"/>
<proteinExistence type="predicted"/>
<dbReference type="GO" id="GO:0016301">
    <property type="term" value="F:kinase activity"/>
    <property type="evidence" value="ECO:0007669"/>
    <property type="project" value="UniProtKB-KW"/>
</dbReference>
<organism evidence="2 3">
    <name type="scientific">Jannaschia faecimaris</name>
    <dbReference type="NCBI Taxonomy" id="1244108"/>
    <lineage>
        <taxon>Bacteria</taxon>
        <taxon>Pseudomonadati</taxon>
        <taxon>Pseudomonadota</taxon>
        <taxon>Alphaproteobacteria</taxon>
        <taxon>Rhodobacterales</taxon>
        <taxon>Roseobacteraceae</taxon>
        <taxon>Jannaschia</taxon>
    </lineage>
</organism>
<dbReference type="AlphaFoldDB" id="A0A1H3R2X7"/>
<evidence type="ECO:0000313" key="2">
    <source>
        <dbReference type="EMBL" id="SDZ19980.1"/>
    </source>
</evidence>
<dbReference type="OrthoDB" id="9765468at2"/>
<dbReference type="RefSeq" id="WP_092645548.1">
    <property type="nucleotide sequence ID" value="NZ_FNPX01000007.1"/>
</dbReference>
<dbReference type="Gene3D" id="3.30.1490.20">
    <property type="entry name" value="ATP-grasp fold, A domain"/>
    <property type="match status" value="1"/>
</dbReference>
<gene>
    <name evidence="2" type="ORF">SAMN05444004_107130</name>
</gene>
<feature type="domain" description="Pyruvate phosphate dikinase AMP/ATP-binding" evidence="1">
    <location>
        <begin position="64"/>
        <end position="269"/>
    </location>
</feature>
<reference evidence="3" key="1">
    <citation type="submission" date="2016-10" db="EMBL/GenBank/DDBJ databases">
        <authorList>
            <person name="Varghese N."/>
            <person name="Submissions S."/>
        </authorList>
    </citation>
    <scope>NUCLEOTIDE SEQUENCE [LARGE SCALE GENOMIC DNA]</scope>
    <source>
        <strain evidence="3">DSM 100420</strain>
    </source>
</reference>
<keyword evidence="2" id="KW-0670">Pyruvate</keyword>
<dbReference type="PANTHER" id="PTHR43615:SF1">
    <property type="entry name" value="PPDK_N DOMAIN-CONTAINING PROTEIN"/>
    <property type="match status" value="1"/>
</dbReference>
<dbReference type="Pfam" id="PF01326">
    <property type="entry name" value="PPDK_N"/>
    <property type="match status" value="1"/>
</dbReference>
<dbReference type="SUPFAM" id="SSF56059">
    <property type="entry name" value="Glutathione synthetase ATP-binding domain-like"/>
    <property type="match status" value="1"/>
</dbReference>
<dbReference type="PANTHER" id="PTHR43615">
    <property type="entry name" value="PHOSPHOENOLPYRUVATE SYNTHASE-RELATED"/>
    <property type="match status" value="1"/>
</dbReference>
<keyword evidence="2" id="KW-0808">Transferase</keyword>
<accession>A0A1H3R2X7</accession>
<evidence type="ECO:0000259" key="1">
    <source>
        <dbReference type="Pfam" id="PF01326"/>
    </source>
</evidence>
<dbReference type="EMBL" id="FNPX01000007">
    <property type="protein sequence ID" value="SDZ19980.1"/>
    <property type="molecule type" value="Genomic_DNA"/>
</dbReference>
<keyword evidence="3" id="KW-1185">Reference proteome</keyword>
<dbReference type="InterPro" id="IPR002192">
    <property type="entry name" value="PPDK_AMP/ATP-bd"/>
</dbReference>
<name>A0A1H3R2X7_9RHOB</name>
<protein>
    <submittedName>
        <fullName evidence="2">Pyruvate, water dikinase</fullName>
    </submittedName>
</protein>
<dbReference type="InterPro" id="IPR013815">
    <property type="entry name" value="ATP_grasp_subdomain_1"/>
</dbReference>
<dbReference type="Gene3D" id="3.30.470.20">
    <property type="entry name" value="ATP-grasp fold, B domain"/>
    <property type="match status" value="1"/>
</dbReference>
<evidence type="ECO:0000313" key="3">
    <source>
        <dbReference type="Proteomes" id="UP000198914"/>
    </source>
</evidence>
<dbReference type="GO" id="GO:0005524">
    <property type="term" value="F:ATP binding"/>
    <property type="evidence" value="ECO:0007669"/>
    <property type="project" value="InterPro"/>
</dbReference>
<sequence length="273" mass="28743">MKPVPLSSACDEQVFGGKAIQLGAAIRAGLPVPEGFALGTEFVNAVASGESAARSDLQRACAAIRGHVAVRSSAIGEDSAGASFAGQHATVLNVICPEAVPDAVLAVWESAHTDSARGYRARMGADMDIRMGVVIQRLVAADAAGVLFTCNPVTGQAELVIEAAWGLGEAVVQGLVIPDSYRMDRAGSLLESRPGYKDIMIQRVQAGGTRKETVAAHLVEQTCLDAEKLMALHDLAARCDAVFGMGPHDIEWAFERGVLYLLQLRPVTKLPVI</sequence>
<dbReference type="InterPro" id="IPR051549">
    <property type="entry name" value="PEP_Utilizing_Enz"/>
</dbReference>
<keyword evidence="2" id="KW-0418">Kinase</keyword>